<keyword evidence="3" id="KW-1185">Reference proteome</keyword>
<gene>
    <name evidence="2" type="ORF">EEDITHA_LOCUS10368</name>
</gene>
<dbReference type="AlphaFoldDB" id="A0AAU9U6N5"/>
<comment type="caution">
    <text evidence="2">The sequence shown here is derived from an EMBL/GenBank/DDBJ whole genome shotgun (WGS) entry which is preliminary data.</text>
</comment>
<proteinExistence type="predicted"/>
<dbReference type="EMBL" id="CAKOGL010000014">
    <property type="protein sequence ID" value="CAH2094838.1"/>
    <property type="molecule type" value="Genomic_DNA"/>
</dbReference>
<name>A0AAU9U6N5_EUPED</name>
<sequence length="149" mass="17057">MHEPERASTKLLNLCSAHNAPRVPFSKNPMRSIARHVRKLERESSFVSAQRAPRRRNRRAGRRRTRVRVDVAEVRRVPRGLYLSSTLRDSKLTARALRCISVLAVSRRSFRSNLLKRTRCGARPGSAARENCTRGTIHEPVTGTRNVRH</sequence>
<accession>A0AAU9U6N5</accession>
<evidence type="ECO:0000313" key="2">
    <source>
        <dbReference type="EMBL" id="CAH2094838.1"/>
    </source>
</evidence>
<evidence type="ECO:0000313" key="3">
    <source>
        <dbReference type="Proteomes" id="UP001153954"/>
    </source>
</evidence>
<evidence type="ECO:0000256" key="1">
    <source>
        <dbReference type="SAM" id="MobiDB-lite"/>
    </source>
</evidence>
<feature type="compositionally biased region" description="Basic residues" evidence="1">
    <location>
        <begin position="52"/>
        <end position="63"/>
    </location>
</feature>
<reference evidence="2" key="1">
    <citation type="submission" date="2022-03" db="EMBL/GenBank/DDBJ databases">
        <authorList>
            <person name="Tunstrom K."/>
        </authorList>
    </citation>
    <scope>NUCLEOTIDE SEQUENCE</scope>
</reference>
<feature type="region of interest" description="Disordered" evidence="1">
    <location>
        <begin position="44"/>
        <end position="63"/>
    </location>
</feature>
<protein>
    <submittedName>
        <fullName evidence="2">Uncharacterized protein</fullName>
    </submittedName>
</protein>
<organism evidence="2 3">
    <name type="scientific">Euphydryas editha</name>
    <name type="common">Edith's checkerspot</name>
    <dbReference type="NCBI Taxonomy" id="104508"/>
    <lineage>
        <taxon>Eukaryota</taxon>
        <taxon>Metazoa</taxon>
        <taxon>Ecdysozoa</taxon>
        <taxon>Arthropoda</taxon>
        <taxon>Hexapoda</taxon>
        <taxon>Insecta</taxon>
        <taxon>Pterygota</taxon>
        <taxon>Neoptera</taxon>
        <taxon>Endopterygota</taxon>
        <taxon>Lepidoptera</taxon>
        <taxon>Glossata</taxon>
        <taxon>Ditrysia</taxon>
        <taxon>Papilionoidea</taxon>
        <taxon>Nymphalidae</taxon>
        <taxon>Nymphalinae</taxon>
        <taxon>Euphydryas</taxon>
    </lineage>
</organism>
<dbReference type="Proteomes" id="UP001153954">
    <property type="component" value="Unassembled WGS sequence"/>
</dbReference>